<dbReference type="Pfam" id="PF22621">
    <property type="entry name" value="CurL-like_PKS_C"/>
    <property type="match status" value="1"/>
</dbReference>
<accession>A0ABT0K6J2</accession>
<evidence type="ECO:0000256" key="2">
    <source>
        <dbReference type="ARBA" id="ARBA00022553"/>
    </source>
</evidence>
<reference evidence="3 4" key="1">
    <citation type="submission" date="2022-04" db="EMBL/GenBank/DDBJ databases">
        <title>Genome diversity in the genus Frankia.</title>
        <authorList>
            <person name="Carlos-Shanley C."/>
            <person name="Hahn D."/>
        </authorList>
    </citation>
    <scope>NUCLEOTIDE SEQUENCE [LARGE SCALE GENOMIC DNA]</scope>
    <source>
        <strain evidence="3 4">Ag45/Mut15</strain>
    </source>
</reference>
<comment type="caution">
    <text evidence="3">The sequence shown here is derived from an EMBL/GenBank/DDBJ whole genome shotgun (WGS) entry which is preliminary data.</text>
</comment>
<dbReference type="PANTHER" id="PTHR43775">
    <property type="entry name" value="FATTY ACID SYNTHASE"/>
    <property type="match status" value="1"/>
</dbReference>
<protein>
    <recommendedName>
        <fullName evidence="5">Polyketide synthase</fullName>
    </recommendedName>
</protein>
<dbReference type="InterPro" id="IPR050091">
    <property type="entry name" value="PKS_NRPS_Biosynth_Enz"/>
</dbReference>
<gene>
    <name evidence="3" type="ORF">MXD59_25995</name>
</gene>
<keyword evidence="2" id="KW-0597">Phosphoprotein</keyword>
<dbReference type="InterPro" id="IPR001227">
    <property type="entry name" value="Ac_transferase_dom_sf"/>
</dbReference>
<keyword evidence="4" id="KW-1185">Reference proteome</keyword>
<feature type="non-terminal residue" evidence="3">
    <location>
        <position position="166"/>
    </location>
</feature>
<name>A0ABT0K6J2_9ACTN</name>
<evidence type="ECO:0000313" key="3">
    <source>
        <dbReference type="EMBL" id="MCK9879162.1"/>
    </source>
</evidence>
<evidence type="ECO:0000313" key="4">
    <source>
        <dbReference type="Proteomes" id="UP001201873"/>
    </source>
</evidence>
<dbReference type="EMBL" id="JALKFT010000114">
    <property type="protein sequence ID" value="MCK9879162.1"/>
    <property type="molecule type" value="Genomic_DNA"/>
</dbReference>
<organism evidence="3 4">
    <name type="scientific">Frankia umida</name>
    <dbReference type="NCBI Taxonomy" id="573489"/>
    <lineage>
        <taxon>Bacteria</taxon>
        <taxon>Bacillati</taxon>
        <taxon>Actinomycetota</taxon>
        <taxon>Actinomycetes</taxon>
        <taxon>Frankiales</taxon>
        <taxon>Frankiaceae</taxon>
        <taxon>Frankia</taxon>
    </lineage>
</organism>
<proteinExistence type="predicted"/>
<evidence type="ECO:0000256" key="1">
    <source>
        <dbReference type="ARBA" id="ARBA00022450"/>
    </source>
</evidence>
<sequence length="166" mass="17338">ISSFGISGTNAHIIIEEPPAATPATAESGSAPAGDLAAAAVAVEVAAGAAPGFGPDDRFEFPLSARTPHSLRAAAHRLREHLTENPEFALAEVSHALRARHDFDHRAVILTASRAGLLSALTKLTDLPVGTTREIVELPDTTLTLGQKHPGSDQPVFIFPGQGSQW</sequence>
<dbReference type="Gene3D" id="3.40.366.10">
    <property type="entry name" value="Malonyl-Coenzyme A Acyl Carrier Protein, domain 2"/>
    <property type="match status" value="1"/>
</dbReference>
<keyword evidence="1" id="KW-0596">Phosphopantetheine</keyword>
<dbReference type="PANTHER" id="PTHR43775:SF37">
    <property type="entry name" value="SI:DKEY-61P9.11"/>
    <property type="match status" value="1"/>
</dbReference>
<dbReference type="Proteomes" id="UP001201873">
    <property type="component" value="Unassembled WGS sequence"/>
</dbReference>
<evidence type="ECO:0008006" key="5">
    <source>
        <dbReference type="Google" id="ProtNLM"/>
    </source>
</evidence>
<dbReference type="RefSeq" id="WP_248827205.1">
    <property type="nucleotide sequence ID" value="NZ_JALKFT010000114.1"/>
</dbReference>
<feature type="non-terminal residue" evidence="3">
    <location>
        <position position="1"/>
    </location>
</feature>